<feature type="domain" description="Pyrrolo-quinoline quinone repeat" evidence="2">
    <location>
        <begin position="154"/>
        <end position="371"/>
    </location>
</feature>
<dbReference type="RefSeq" id="WP_179263993.1">
    <property type="nucleotide sequence ID" value="NZ_CP058601.1"/>
</dbReference>
<dbReference type="Pfam" id="PF13360">
    <property type="entry name" value="PQQ_2"/>
    <property type="match status" value="2"/>
</dbReference>
<feature type="compositionally biased region" description="Low complexity" evidence="1">
    <location>
        <begin position="463"/>
        <end position="476"/>
    </location>
</feature>
<dbReference type="InterPro" id="IPR002372">
    <property type="entry name" value="PQQ_rpt_dom"/>
</dbReference>
<protein>
    <submittedName>
        <fullName evidence="3">PQQ-binding-like beta-propeller repeat protein</fullName>
    </submittedName>
</protein>
<evidence type="ECO:0000313" key="4">
    <source>
        <dbReference type="Proteomes" id="UP000509241"/>
    </source>
</evidence>
<dbReference type="EMBL" id="CP058601">
    <property type="protein sequence ID" value="QLG50956.1"/>
    <property type="molecule type" value="Genomic_DNA"/>
</dbReference>
<keyword evidence="4" id="KW-1185">Reference proteome</keyword>
<evidence type="ECO:0000313" key="3">
    <source>
        <dbReference type="EMBL" id="QLG50956.1"/>
    </source>
</evidence>
<sequence length="547" mass="57334">MSDYNRRDVLETSMGVALMAGGILSAGGAASVGATGTGSNSLPKTDKPAGWISANGSARNANYIADGPEFGANTFESVWEYDKARSRHPYLGGDRIAVADGTVYSGAATMDKSVIHREGMVALSTADGSVEWKNETAFGDPTVTEDTVYCVRAQSEAQLHALDRADGSHRWTVDIGNDRPIQSSPTVAHGAVYLISGETVYAFETDDGSLRWSRQSDELNVRSFWGTPAVANGLVFISSEQAFGFDPKTGDVAWELPYDGSAAPRVAASSTTLAVAGTNTTWLYDIETQEEIAAVPGSSSLALGTQVAVCMHENYEEHGLFAVDLETGDRLWEVPEGGVQPVIVGETVYFHDGSSGKLIAFDKYDGTTKWESKLDHGYIQPTLVVGTEMLYLLGGGRLTAYRNTSTTPDDGDEDDDQRRESESDANGSDGSGPDGGTNNDGESESTDGEDGDTAGDSDESSDTDTSGDTVSNDTDSAPGTELNGTDADESNGSSGDAEEPSNEPEDDSDKAESTPGFGIVGGLASTVGGAALAARRLIASDESVDRD</sequence>
<name>A0A7D5KF88_9EURY</name>
<dbReference type="SMART" id="SM00564">
    <property type="entry name" value="PQQ"/>
    <property type="match status" value="6"/>
</dbReference>
<feature type="compositionally biased region" description="Acidic residues" evidence="1">
    <location>
        <begin position="496"/>
        <end position="509"/>
    </location>
</feature>
<accession>A0A7D5KF88</accession>
<dbReference type="AlphaFoldDB" id="A0A7D5KF88"/>
<evidence type="ECO:0000259" key="2">
    <source>
        <dbReference type="Pfam" id="PF13360"/>
    </source>
</evidence>
<dbReference type="InterPro" id="IPR011047">
    <property type="entry name" value="Quinoprotein_ADH-like_sf"/>
</dbReference>
<dbReference type="InterPro" id="IPR015943">
    <property type="entry name" value="WD40/YVTN_repeat-like_dom_sf"/>
</dbReference>
<evidence type="ECO:0000256" key="1">
    <source>
        <dbReference type="SAM" id="MobiDB-lite"/>
    </source>
</evidence>
<dbReference type="GeneID" id="56035627"/>
<dbReference type="KEGG" id="haly:HYG82_20010"/>
<dbReference type="Gene3D" id="2.130.10.10">
    <property type="entry name" value="YVTN repeat-like/Quinoprotein amine dehydrogenase"/>
    <property type="match status" value="1"/>
</dbReference>
<dbReference type="InterPro" id="IPR018391">
    <property type="entry name" value="PQQ_b-propeller_rpt"/>
</dbReference>
<feature type="domain" description="Pyrrolo-quinoline quinone repeat" evidence="2">
    <location>
        <begin position="76"/>
        <end position="153"/>
    </location>
</feature>
<dbReference type="SUPFAM" id="SSF50998">
    <property type="entry name" value="Quinoprotein alcohol dehydrogenase-like"/>
    <property type="match status" value="1"/>
</dbReference>
<proteinExistence type="predicted"/>
<gene>
    <name evidence="3" type="ORF">HYG82_20010</name>
</gene>
<organism evidence="3 4">
    <name type="scientific">Natrinema halophilum</name>
    <dbReference type="NCBI Taxonomy" id="1699371"/>
    <lineage>
        <taxon>Archaea</taxon>
        <taxon>Methanobacteriati</taxon>
        <taxon>Methanobacteriota</taxon>
        <taxon>Stenosarchaea group</taxon>
        <taxon>Halobacteria</taxon>
        <taxon>Halobacteriales</taxon>
        <taxon>Natrialbaceae</taxon>
        <taxon>Natrinema</taxon>
    </lineage>
</organism>
<feature type="compositionally biased region" description="Acidic residues" evidence="1">
    <location>
        <begin position="441"/>
        <end position="462"/>
    </location>
</feature>
<dbReference type="Gene3D" id="2.40.128.630">
    <property type="match status" value="2"/>
</dbReference>
<dbReference type="OrthoDB" id="145878at2157"/>
<reference evidence="3 4" key="1">
    <citation type="submission" date="2020-07" db="EMBL/GenBank/DDBJ databases">
        <authorList>
            <person name="Cui H."/>
        </authorList>
    </citation>
    <scope>NUCLEOTIDE SEQUENCE [LARGE SCALE GENOMIC DNA]</scope>
    <source>
        <strain evidence="3 4">YPL8</strain>
    </source>
</reference>
<dbReference type="PANTHER" id="PTHR34512:SF30">
    <property type="entry name" value="OUTER MEMBRANE PROTEIN ASSEMBLY FACTOR BAMB"/>
    <property type="match status" value="1"/>
</dbReference>
<dbReference type="Proteomes" id="UP000509241">
    <property type="component" value="Chromosome"/>
</dbReference>
<dbReference type="PANTHER" id="PTHR34512">
    <property type="entry name" value="CELL SURFACE PROTEIN"/>
    <property type="match status" value="1"/>
</dbReference>
<feature type="region of interest" description="Disordered" evidence="1">
    <location>
        <begin position="400"/>
        <end position="523"/>
    </location>
</feature>